<organism evidence="2 3">
    <name type="scientific">Amanita thiersii Skay4041</name>
    <dbReference type="NCBI Taxonomy" id="703135"/>
    <lineage>
        <taxon>Eukaryota</taxon>
        <taxon>Fungi</taxon>
        <taxon>Dikarya</taxon>
        <taxon>Basidiomycota</taxon>
        <taxon>Agaricomycotina</taxon>
        <taxon>Agaricomycetes</taxon>
        <taxon>Agaricomycetidae</taxon>
        <taxon>Agaricales</taxon>
        <taxon>Pluteineae</taxon>
        <taxon>Amanitaceae</taxon>
        <taxon>Amanita</taxon>
    </lineage>
</organism>
<name>A0A2A9NL04_9AGAR</name>
<dbReference type="OrthoDB" id="3069274at2759"/>
<reference evidence="2 3" key="1">
    <citation type="submission" date="2014-02" db="EMBL/GenBank/DDBJ databases">
        <title>Transposable element dynamics among asymbiotic and ectomycorrhizal Amanita fungi.</title>
        <authorList>
            <consortium name="DOE Joint Genome Institute"/>
            <person name="Hess J."/>
            <person name="Skrede I."/>
            <person name="Wolfe B."/>
            <person name="LaButti K."/>
            <person name="Ohm R.A."/>
            <person name="Grigoriev I.V."/>
            <person name="Pringle A."/>
        </authorList>
    </citation>
    <scope>NUCLEOTIDE SEQUENCE [LARGE SCALE GENOMIC DNA]</scope>
    <source>
        <strain evidence="2 3">SKay4041</strain>
    </source>
</reference>
<dbReference type="AlphaFoldDB" id="A0A2A9NL04"/>
<accession>A0A2A9NL04</accession>
<gene>
    <name evidence="2" type="ORF">AMATHDRAFT_59537</name>
</gene>
<keyword evidence="3" id="KW-1185">Reference proteome</keyword>
<feature type="compositionally biased region" description="Basic and acidic residues" evidence="1">
    <location>
        <begin position="142"/>
        <end position="166"/>
    </location>
</feature>
<feature type="compositionally biased region" description="Low complexity" evidence="1">
    <location>
        <begin position="40"/>
        <end position="50"/>
    </location>
</feature>
<evidence type="ECO:0000313" key="2">
    <source>
        <dbReference type="EMBL" id="PFH51239.1"/>
    </source>
</evidence>
<dbReference type="Proteomes" id="UP000242287">
    <property type="component" value="Unassembled WGS sequence"/>
</dbReference>
<proteinExistence type="predicted"/>
<feature type="region of interest" description="Disordered" evidence="1">
    <location>
        <begin position="1"/>
        <end position="166"/>
    </location>
</feature>
<dbReference type="EMBL" id="KZ301990">
    <property type="protein sequence ID" value="PFH51239.1"/>
    <property type="molecule type" value="Genomic_DNA"/>
</dbReference>
<evidence type="ECO:0000256" key="1">
    <source>
        <dbReference type="SAM" id="MobiDB-lite"/>
    </source>
</evidence>
<sequence>MPGLDCSLQGKFPQHHGQLNEPGSYYSDPYPMSGSGVQGSGAQQQQQQQQPYKHGWQLGVGAPRAGMGTGAQEEPGERDREAMERDKPAPGTGAAGTGGFPGQYEKPSEPTKSGTGEHHGGHRHGIGERIVGTAEKAYGKMTGDRERYERGQEHTTRGQGHSERQP</sequence>
<evidence type="ECO:0000313" key="3">
    <source>
        <dbReference type="Proteomes" id="UP000242287"/>
    </source>
</evidence>
<protein>
    <submittedName>
        <fullName evidence="2">Uncharacterized protein</fullName>
    </submittedName>
</protein>
<feature type="compositionally biased region" description="Basic and acidic residues" evidence="1">
    <location>
        <begin position="75"/>
        <end position="88"/>
    </location>
</feature>